<protein>
    <submittedName>
        <fullName evidence="1">Uncharacterized protein</fullName>
    </submittedName>
</protein>
<sequence length="38" mass="4280">MDVMSGLPPACAVRWKVEGRLLDRARTTSRCDVIMTFP</sequence>
<dbReference type="HOGENOM" id="CLU_3336451_0_0_1"/>
<dbReference type="EnsemblPlants" id="KQL13360">
    <property type="protein sequence ID" value="KQL13360"/>
    <property type="gene ID" value="SETIT_025522mg"/>
</dbReference>
<name>K3ZG20_SETIT</name>
<dbReference type="InParanoid" id="K3ZG20"/>
<reference evidence="2" key="1">
    <citation type="journal article" date="2012" name="Nat. Biotechnol.">
        <title>Reference genome sequence of the model plant Setaria.</title>
        <authorList>
            <person name="Bennetzen J.L."/>
            <person name="Schmutz J."/>
            <person name="Wang H."/>
            <person name="Percifield R."/>
            <person name="Hawkins J."/>
            <person name="Pontaroli A.C."/>
            <person name="Estep M."/>
            <person name="Feng L."/>
            <person name="Vaughn J.N."/>
            <person name="Grimwood J."/>
            <person name="Jenkins J."/>
            <person name="Barry K."/>
            <person name="Lindquist E."/>
            <person name="Hellsten U."/>
            <person name="Deshpande S."/>
            <person name="Wang X."/>
            <person name="Wu X."/>
            <person name="Mitros T."/>
            <person name="Triplett J."/>
            <person name="Yang X."/>
            <person name="Ye C.Y."/>
            <person name="Mauro-Herrera M."/>
            <person name="Wang L."/>
            <person name="Li P."/>
            <person name="Sharma M."/>
            <person name="Sharma R."/>
            <person name="Ronald P.C."/>
            <person name="Panaud O."/>
            <person name="Kellogg E.A."/>
            <person name="Brutnell T.P."/>
            <person name="Doust A.N."/>
            <person name="Tuskan G.A."/>
            <person name="Rokhsar D."/>
            <person name="Devos K.M."/>
        </authorList>
    </citation>
    <scope>NUCLEOTIDE SEQUENCE [LARGE SCALE GENOMIC DNA]</scope>
    <source>
        <strain evidence="2">cv. Yugu1</strain>
    </source>
</reference>
<dbReference type="AlphaFoldDB" id="K3ZG20"/>
<reference evidence="1" key="2">
    <citation type="submission" date="2018-08" db="UniProtKB">
        <authorList>
            <consortium name="EnsemblPlants"/>
        </authorList>
    </citation>
    <scope>IDENTIFICATION</scope>
    <source>
        <strain evidence="1">Yugu1</strain>
    </source>
</reference>
<organism evidence="1 2">
    <name type="scientific">Setaria italica</name>
    <name type="common">Foxtail millet</name>
    <name type="synonym">Panicum italicum</name>
    <dbReference type="NCBI Taxonomy" id="4555"/>
    <lineage>
        <taxon>Eukaryota</taxon>
        <taxon>Viridiplantae</taxon>
        <taxon>Streptophyta</taxon>
        <taxon>Embryophyta</taxon>
        <taxon>Tracheophyta</taxon>
        <taxon>Spermatophyta</taxon>
        <taxon>Magnoliopsida</taxon>
        <taxon>Liliopsida</taxon>
        <taxon>Poales</taxon>
        <taxon>Poaceae</taxon>
        <taxon>PACMAD clade</taxon>
        <taxon>Panicoideae</taxon>
        <taxon>Panicodae</taxon>
        <taxon>Paniceae</taxon>
        <taxon>Cenchrinae</taxon>
        <taxon>Setaria</taxon>
    </lineage>
</organism>
<dbReference type="Proteomes" id="UP000004995">
    <property type="component" value="Unassembled WGS sequence"/>
</dbReference>
<evidence type="ECO:0000313" key="2">
    <source>
        <dbReference type="Proteomes" id="UP000004995"/>
    </source>
</evidence>
<proteinExistence type="predicted"/>
<evidence type="ECO:0000313" key="1">
    <source>
        <dbReference type="EnsemblPlants" id="KQL13360"/>
    </source>
</evidence>
<accession>K3ZG20</accession>
<keyword evidence="2" id="KW-1185">Reference proteome</keyword>
<dbReference type="EMBL" id="AGNK02001445">
    <property type="status" value="NOT_ANNOTATED_CDS"/>
    <property type="molecule type" value="Genomic_DNA"/>
</dbReference>
<dbReference type="Gramene" id="KQL13360">
    <property type="protein sequence ID" value="KQL13360"/>
    <property type="gene ID" value="SETIT_025522mg"/>
</dbReference>